<evidence type="ECO:0000256" key="4">
    <source>
        <dbReference type="ARBA" id="ARBA00022989"/>
    </source>
</evidence>
<keyword evidence="6 9" id="KW-0472">Membrane</keyword>
<evidence type="ECO:0000256" key="5">
    <source>
        <dbReference type="ARBA" id="ARBA00023040"/>
    </source>
</evidence>
<dbReference type="Pfam" id="PF00001">
    <property type="entry name" value="7tm_1"/>
    <property type="match status" value="1"/>
</dbReference>
<dbReference type="GO" id="GO:0005886">
    <property type="term" value="C:plasma membrane"/>
    <property type="evidence" value="ECO:0007669"/>
    <property type="project" value="UniProtKB-SubCell"/>
</dbReference>
<feature type="transmembrane region" description="Helical" evidence="9">
    <location>
        <begin position="51"/>
        <end position="73"/>
    </location>
</feature>
<proteinExistence type="predicted"/>
<dbReference type="EMBL" id="CAJNOR010005852">
    <property type="protein sequence ID" value="CAF1577919.1"/>
    <property type="molecule type" value="Genomic_DNA"/>
</dbReference>
<dbReference type="InterPro" id="IPR017452">
    <property type="entry name" value="GPCR_Rhodpsn_7TM"/>
</dbReference>
<feature type="transmembrane region" description="Helical" evidence="9">
    <location>
        <begin position="15"/>
        <end position="39"/>
    </location>
</feature>
<dbReference type="GO" id="GO:0007218">
    <property type="term" value="P:neuropeptide signaling pathway"/>
    <property type="evidence" value="ECO:0007669"/>
    <property type="project" value="TreeGrafter"/>
</dbReference>
<feature type="transmembrane region" description="Helical" evidence="9">
    <location>
        <begin position="173"/>
        <end position="199"/>
    </location>
</feature>
<evidence type="ECO:0000256" key="2">
    <source>
        <dbReference type="ARBA" id="ARBA00022475"/>
    </source>
</evidence>
<dbReference type="EMBL" id="CAJNOJ010000838">
    <property type="protein sequence ID" value="CAF1527589.1"/>
    <property type="molecule type" value="Genomic_DNA"/>
</dbReference>
<keyword evidence="4 9" id="KW-1133">Transmembrane helix</keyword>
<gene>
    <name evidence="11" type="ORF">EDS130_LOCUS44320</name>
    <name evidence="12" type="ORF">XAT740_LOCUS45173</name>
</gene>
<keyword evidence="3 9" id="KW-0812">Transmembrane</keyword>
<evidence type="ECO:0000256" key="1">
    <source>
        <dbReference type="ARBA" id="ARBA00004651"/>
    </source>
</evidence>
<keyword evidence="8" id="KW-0807">Transducer</keyword>
<feature type="transmembrane region" description="Helical" evidence="9">
    <location>
        <begin position="93"/>
        <end position="115"/>
    </location>
</feature>
<comment type="subcellular location">
    <subcellularLocation>
        <location evidence="1">Cell membrane</location>
        <topology evidence="1">Multi-pass membrane protein</topology>
    </subcellularLocation>
</comment>
<dbReference type="AlphaFoldDB" id="A0A815Z2E7"/>
<evidence type="ECO:0000259" key="10">
    <source>
        <dbReference type="PROSITE" id="PS50262"/>
    </source>
</evidence>
<evidence type="ECO:0000256" key="3">
    <source>
        <dbReference type="ARBA" id="ARBA00022692"/>
    </source>
</evidence>
<evidence type="ECO:0000256" key="6">
    <source>
        <dbReference type="ARBA" id="ARBA00023136"/>
    </source>
</evidence>
<feature type="domain" description="G-protein coupled receptors family 1 profile" evidence="10">
    <location>
        <begin position="31"/>
        <end position="286"/>
    </location>
</feature>
<comment type="caution">
    <text evidence="12">The sequence shown here is derived from an EMBL/GenBank/DDBJ whole genome shotgun (WGS) entry which is preliminary data.</text>
</comment>
<feature type="transmembrane region" description="Helical" evidence="9">
    <location>
        <begin position="135"/>
        <end position="153"/>
    </location>
</feature>
<dbReference type="PROSITE" id="PS50262">
    <property type="entry name" value="G_PROTEIN_RECEP_F1_2"/>
    <property type="match status" value="1"/>
</dbReference>
<dbReference type="Proteomes" id="UP000663852">
    <property type="component" value="Unassembled WGS sequence"/>
</dbReference>
<evidence type="ECO:0000256" key="7">
    <source>
        <dbReference type="ARBA" id="ARBA00023170"/>
    </source>
</evidence>
<evidence type="ECO:0000313" key="12">
    <source>
        <dbReference type="EMBL" id="CAF1577919.1"/>
    </source>
</evidence>
<organism evidence="12 13">
    <name type="scientific">Adineta ricciae</name>
    <name type="common">Rotifer</name>
    <dbReference type="NCBI Taxonomy" id="249248"/>
    <lineage>
        <taxon>Eukaryota</taxon>
        <taxon>Metazoa</taxon>
        <taxon>Spiralia</taxon>
        <taxon>Gnathifera</taxon>
        <taxon>Rotifera</taxon>
        <taxon>Eurotatoria</taxon>
        <taxon>Bdelloidea</taxon>
        <taxon>Adinetida</taxon>
        <taxon>Adinetidae</taxon>
        <taxon>Adineta</taxon>
    </lineage>
</organism>
<keyword evidence="5" id="KW-0297">G-protein coupled receptor</keyword>
<feature type="transmembrane region" description="Helical" evidence="9">
    <location>
        <begin position="265"/>
        <end position="288"/>
    </location>
</feature>
<evidence type="ECO:0000256" key="8">
    <source>
        <dbReference type="ARBA" id="ARBA00023224"/>
    </source>
</evidence>
<dbReference type="Proteomes" id="UP000663828">
    <property type="component" value="Unassembled WGS sequence"/>
</dbReference>
<feature type="transmembrane region" description="Helical" evidence="9">
    <location>
        <begin position="224"/>
        <end position="245"/>
    </location>
</feature>
<keyword evidence="7" id="KW-0675">Receptor</keyword>
<keyword evidence="2" id="KW-1003">Cell membrane</keyword>
<sequence length="345" mass="39595">MASSLVSTLTFSQTILVQYVELILFIIGTVGSLLNILLFSQKKFRSNSCCIYFLAASISTIIMLFVGIIPQIYALKYTPSPIFNRDFCKARAYLAQMSAMLCRWLLTIACIDRCLLTSTNPGHRRFTTVPIAQKIVFFLCIIWILIPIHVLIFADVRKLGYIICIMSTDTMAIYHNVYTIIAGGILPPLIMLICAKILWKSLQAKRQRQELIQIRQKRKEIQNIQILIMLLLQVMIFLVFTLPYMSSSLYFAFTRSVTNKSSDRVAVESFVNLFTEVVVFVYPAFTFYSNTLASQTFRNELLILVRGILINVCGQRFYHIQRIHPSTFTVTRTHRPNNLPMIPIN</sequence>
<dbReference type="SUPFAM" id="SSF81321">
    <property type="entry name" value="Family A G protein-coupled receptor-like"/>
    <property type="match status" value="1"/>
</dbReference>
<evidence type="ECO:0000313" key="11">
    <source>
        <dbReference type="EMBL" id="CAF1527589.1"/>
    </source>
</evidence>
<name>A0A815Z2E7_ADIRI</name>
<evidence type="ECO:0000313" key="13">
    <source>
        <dbReference type="Proteomes" id="UP000663828"/>
    </source>
</evidence>
<reference evidence="12" key="1">
    <citation type="submission" date="2021-02" db="EMBL/GenBank/DDBJ databases">
        <authorList>
            <person name="Nowell W R."/>
        </authorList>
    </citation>
    <scope>NUCLEOTIDE SEQUENCE</scope>
</reference>
<protein>
    <recommendedName>
        <fullName evidence="10">G-protein coupled receptors family 1 profile domain-containing protein</fullName>
    </recommendedName>
</protein>
<dbReference type="GO" id="GO:0008528">
    <property type="term" value="F:G protein-coupled peptide receptor activity"/>
    <property type="evidence" value="ECO:0007669"/>
    <property type="project" value="TreeGrafter"/>
</dbReference>
<dbReference type="PANTHER" id="PTHR24230">
    <property type="entry name" value="G-PROTEIN COUPLED RECEPTOR"/>
    <property type="match status" value="1"/>
</dbReference>
<dbReference type="CDD" id="cd00637">
    <property type="entry name" value="7tm_classA_rhodopsin-like"/>
    <property type="match status" value="1"/>
</dbReference>
<accession>A0A815Z2E7</accession>
<dbReference type="InterPro" id="IPR000276">
    <property type="entry name" value="GPCR_Rhodpsn"/>
</dbReference>
<dbReference type="Gene3D" id="1.20.1070.10">
    <property type="entry name" value="Rhodopsin 7-helix transmembrane proteins"/>
    <property type="match status" value="1"/>
</dbReference>
<keyword evidence="13" id="KW-1185">Reference proteome</keyword>
<evidence type="ECO:0000256" key="9">
    <source>
        <dbReference type="SAM" id="Phobius"/>
    </source>
</evidence>